<evidence type="ECO:0000256" key="11">
    <source>
        <dbReference type="SAM" id="MobiDB-lite"/>
    </source>
</evidence>
<keyword evidence="5 10" id="KW-0472">Membrane</keyword>
<keyword evidence="2 10" id="KW-1003">Cell membrane</keyword>
<keyword evidence="3 10" id="KW-0812">Transmembrane</keyword>
<dbReference type="InterPro" id="IPR003691">
    <property type="entry name" value="FluC"/>
</dbReference>
<feature type="binding site" evidence="10">
    <location>
        <position position="122"/>
    </location>
    <ligand>
        <name>Na(+)</name>
        <dbReference type="ChEBI" id="CHEBI:29101"/>
        <note>structural</note>
    </ligand>
</feature>
<dbReference type="GO" id="GO:0140114">
    <property type="term" value="P:cellular detoxification of fluoride"/>
    <property type="evidence" value="ECO:0007669"/>
    <property type="project" value="UniProtKB-UniRule"/>
</dbReference>
<feature type="region of interest" description="Disordered" evidence="11">
    <location>
        <begin position="1"/>
        <end position="39"/>
    </location>
</feature>
<evidence type="ECO:0000256" key="2">
    <source>
        <dbReference type="ARBA" id="ARBA00022475"/>
    </source>
</evidence>
<feature type="transmembrane region" description="Helical" evidence="10">
    <location>
        <begin position="142"/>
        <end position="170"/>
    </location>
</feature>
<sequence length="185" mass="18378">MTDHPEPRDSAPLDDAPLDDAPLGDVPLDSDVEVDDDPGRPVHLRWSSLGLVALGGAVGTGIREALALTWPAPAGGIPVTILLINVVGAFVLGALLESLARRGPDEGRRRAIRLLVGTGVLGGFTTYSSLATDTASLTGSALGVAFAYAALSLVVGAAASVAGIAAGAAIHRRSAAGRGATGAAS</sequence>
<evidence type="ECO:0000256" key="9">
    <source>
        <dbReference type="ARBA" id="ARBA00049940"/>
    </source>
</evidence>
<reference evidence="12 13" key="1">
    <citation type="submission" date="2016-08" db="EMBL/GenBank/DDBJ databases">
        <title>Genome sequence of Clavibacter michiganensis spp strain CFBP7494.</title>
        <authorList>
            <person name="Thapa S.P."/>
            <person name="Coaker G."/>
            <person name="Jacques M.-A."/>
        </authorList>
    </citation>
    <scope>NUCLEOTIDE SEQUENCE [LARGE SCALE GENOMIC DNA]</scope>
    <source>
        <strain evidence="12">CFBP7494</strain>
    </source>
</reference>
<evidence type="ECO:0000313" key="12">
    <source>
        <dbReference type="EMBL" id="OUE20793.1"/>
    </source>
</evidence>
<comment type="catalytic activity">
    <reaction evidence="8">
        <text>fluoride(in) = fluoride(out)</text>
        <dbReference type="Rhea" id="RHEA:76159"/>
        <dbReference type="ChEBI" id="CHEBI:17051"/>
    </reaction>
    <physiologicalReaction direction="left-to-right" evidence="8">
        <dbReference type="Rhea" id="RHEA:76160"/>
    </physiologicalReaction>
</comment>
<keyword evidence="4 10" id="KW-1133">Transmembrane helix</keyword>
<dbReference type="RefSeq" id="WP_086521360.1">
    <property type="nucleotide sequence ID" value="NZ_MDJW01000008.1"/>
</dbReference>
<dbReference type="Pfam" id="PF02537">
    <property type="entry name" value="CRCB"/>
    <property type="match status" value="1"/>
</dbReference>
<organism evidence="12 13">
    <name type="scientific">Clavibacter michiganensis</name>
    <dbReference type="NCBI Taxonomy" id="28447"/>
    <lineage>
        <taxon>Bacteria</taxon>
        <taxon>Bacillati</taxon>
        <taxon>Actinomycetota</taxon>
        <taxon>Actinomycetes</taxon>
        <taxon>Micrococcales</taxon>
        <taxon>Microbacteriaceae</taxon>
        <taxon>Clavibacter</taxon>
    </lineage>
</organism>
<dbReference type="GO" id="GO:0062054">
    <property type="term" value="F:fluoride channel activity"/>
    <property type="evidence" value="ECO:0007669"/>
    <property type="project" value="UniProtKB-UniRule"/>
</dbReference>
<comment type="function">
    <text evidence="9 10">Fluoride-specific ion channel. Important for reducing fluoride concentration in the cell, thus reducing its toxicity.</text>
</comment>
<dbReference type="Proteomes" id="UP000194837">
    <property type="component" value="Unassembled WGS sequence"/>
</dbReference>
<comment type="caution">
    <text evidence="12">The sequence shown here is derived from an EMBL/GenBank/DDBJ whole genome shotgun (WGS) entry which is preliminary data.</text>
</comment>
<proteinExistence type="inferred from homology"/>
<evidence type="ECO:0000256" key="7">
    <source>
        <dbReference type="ARBA" id="ARBA00035120"/>
    </source>
</evidence>
<dbReference type="AlphaFoldDB" id="A0A251Y9K1"/>
<evidence type="ECO:0000256" key="10">
    <source>
        <dbReference type="HAMAP-Rule" id="MF_00454"/>
    </source>
</evidence>
<accession>A0A251Y9K1</accession>
<evidence type="ECO:0000256" key="6">
    <source>
        <dbReference type="ARBA" id="ARBA00023303"/>
    </source>
</evidence>
<keyword evidence="10" id="KW-0406">Ion transport</keyword>
<feature type="compositionally biased region" description="Basic and acidic residues" evidence="11">
    <location>
        <begin position="1"/>
        <end position="11"/>
    </location>
</feature>
<name>A0A251Y9K1_9MICO</name>
<keyword evidence="10" id="KW-0813">Transport</keyword>
<protein>
    <recommendedName>
        <fullName evidence="10">Fluoride-specific ion channel FluC</fullName>
    </recommendedName>
</protein>
<evidence type="ECO:0000313" key="13">
    <source>
        <dbReference type="Proteomes" id="UP000194837"/>
    </source>
</evidence>
<dbReference type="GO" id="GO:0005886">
    <property type="term" value="C:plasma membrane"/>
    <property type="evidence" value="ECO:0007669"/>
    <property type="project" value="UniProtKB-SubCell"/>
</dbReference>
<keyword evidence="10" id="KW-0915">Sodium</keyword>
<feature type="compositionally biased region" description="Low complexity" evidence="11">
    <location>
        <begin position="13"/>
        <end position="27"/>
    </location>
</feature>
<dbReference type="HAMAP" id="MF_00454">
    <property type="entry name" value="FluC"/>
    <property type="match status" value="1"/>
</dbReference>
<dbReference type="GO" id="GO:0046872">
    <property type="term" value="F:metal ion binding"/>
    <property type="evidence" value="ECO:0007669"/>
    <property type="project" value="UniProtKB-KW"/>
</dbReference>
<keyword evidence="10" id="KW-0479">Metal-binding</keyword>
<feature type="transmembrane region" description="Helical" evidence="10">
    <location>
        <begin position="111"/>
        <end position="130"/>
    </location>
</feature>
<feature type="transmembrane region" description="Helical" evidence="10">
    <location>
        <begin position="76"/>
        <end position="99"/>
    </location>
</feature>
<evidence type="ECO:0000256" key="8">
    <source>
        <dbReference type="ARBA" id="ARBA00035585"/>
    </source>
</evidence>
<evidence type="ECO:0000256" key="5">
    <source>
        <dbReference type="ARBA" id="ARBA00023136"/>
    </source>
</evidence>
<gene>
    <name evidence="10" type="primary">fluC</name>
    <name evidence="10" type="synonym">crcB</name>
    <name evidence="12" type="ORF">BFL34_01611</name>
</gene>
<keyword evidence="6 10" id="KW-0407">Ion channel</keyword>
<evidence type="ECO:0000256" key="1">
    <source>
        <dbReference type="ARBA" id="ARBA00004651"/>
    </source>
</evidence>
<evidence type="ECO:0000256" key="4">
    <source>
        <dbReference type="ARBA" id="ARBA00022989"/>
    </source>
</evidence>
<comment type="similarity">
    <text evidence="7 10">Belongs to the fluoride channel Fluc/FEX (TC 1.A.43) family.</text>
</comment>
<comment type="activity regulation">
    <text evidence="10">Na(+) is not transported, but it plays an essential structural role and its presence is essential for fluoride channel function.</text>
</comment>
<dbReference type="EMBL" id="MDJW01000008">
    <property type="protein sequence ID" value="OUE20793.1"/>
    <property type="molecule type" value="Genomic_DNA"/>
</dbReference>
<comment type="subcellular location">
    <subcellularLocation>
        <location evidence="1 10">Cell membrane</location>
        <topology evidence="1 10">Multi-pass membrane protein</topology>
    </subcellularLocation>
</comment>
<feature type="binding site" evidence="10">
    <location>
        <position position="125"/>
    </location>
    <ligand>
        <name>Na(+)</name>
        <dbReference type="ChEBI" id="CHEBI:29101"/>
        <note>structural</note>
    </ligand>
</feature>
<evidence type="ECO:0000256" key="3">
    <source>
        <dbReference type="ARBA" id="ARBA00022692"/>
    </source>
</evidence>